<reference evidence="3 4" key="1">
    <citation type="journal article" date="2015" name="Genome Biol. Evol.">
        <title>Comparative Genomics of a Bacterivorous Green Alga Reveals Evolutionary Causalities and Consequences of Phago-Mixotrophic Mode of Nutrition.</title>
        <authorList>
            <person name="Burns J.A."/>
            <person name="Paasch A."/>
            <person name="Narechania A."/>
            <person name="Kim E."/>
        </authorList>
    </citation>
    <scope>NUCLEOTIDE SEQUENCE [LARGE SCALE GENOMIC DNA]</scope>
    <source>
        <strain evidence="3 4">PLY_AMNH</strain>
    </source>
</reference>
<dbReference type="Gene3D" id="2.60.120.10">
    <property type="entry name" value="Jelly Rolls"/>
    <property type="match status" value="1"/>
</dbReference>
<evidence type="ECO:0000259" key="2">
    <source>
        <dbReference type="PROSITE" id="PS50042"/>
    </source>
</evidence>
<dbReference type="InterPro" id="IPR000595">
    <property type="entry name" value="cNMP-bd_dom"/>
</dbReference>
<feature type="region of interest" description="Disordered" evidence="1">
    <location>
        <begin position="17"/>
        <end position="43"/>
    </location>
</feature>
<feature type="domain" description="Cyclic nucleotide-binding" evidence="2">
    <location>
        <begin position="148"/>
        <end position="212"/>
    </location>
</feature>
<dbReference type="InterPro" id="IPR014710">
    <property type="entry name" value="RmlC-like_jellyroll"/>
</dbReference>
<protein>
    <recommendedName>
        <fullName evidence="2">Cyclic nucleotide-binding domain-containing protein</fullName>
    </recommendedName>
</protein>
<evidence type="ECO:0000313" key="3">
    <source>
        <dbReference type="EMBL" id="KAK3243362.1"/>
    </source>
</evidence>
<evidence type="ECO:0000313" key="4">
    <source>
        <dbReference type="Proteomes" id="UP001190700"/>
    </source>
</evidence>
<feature type="compositionally biased region" description="Polar residues" evidence="1">
    <location>
        <begin position="26"/>
        <end position="43"/>
    </location>
</feature>
<dbReference type="EMBL" id="LGRX02032941">
    <property type="protein sequence ID" value="KAK3243362.1"/>
    <property type="molecule type" value="Genomic_DNA"/>
</dbReference>
<accession>A0AAE0BV72</accession>
<dbReference type="CDD" id="cd00038">
    <property type="entry name" value="CAP_ED"/>
    <property type="match status" value="1"/>
</dbReference>
<dbReference type="InterPro" id="IPR018490">
    <property type="entry name" value="cNMP-bd_dom_sf"/>
</dbReference>
<keyword evidence="4" id="KW-1185">Reference proteome</keyword>
<proteinExistence type="predicted"/>
<dbReference type="AlphaFoldDB" id="A0AAE0BV72"/>
<feature type="non-terminal residue" evidence="3">
    <location>
        <position position="212"/>
    </location>
</feature>
<evidence type="ECO:0000256" key="1">
    <source>
        <dbReference type="SAM" id="MobiDB-lite"/>
    </source>
</evidence>
<comment type="caution">
    <text evidence="3">The sequence shown here is derived from an EMBL/GenBank/DDBJ whole genome shotgun (WGS) entry which is preliminary data.</text>
</comment>
<dbReference type="PROSITE" id="PS50042">
    <property type="entry name" value="CNMP_BINDING_3"/>
    <property type="match status" value="1"/>
</dbReference>
<dbReference type="SUPFAM" id="SSF51206">
    <property type="entry name" value="cAMP-binding domain-like"/>
    <property type="match status" value="1"/>
</dbReference>
<organism evidence="3 4">
    <name type="scientific">Cymbomonas tetramitiformis</name>
    <dbReference type="NCBI Taxonomy" id="36881"/>
    <lineage>
        <taxon>Eukaryota</taxon>
        <taxon>Viridiplantae</taxon>
        <taxon>Chlorophyta</taxon>
        <taxon>Pyramimonadophyceae</taxon>
        <taxon>Pyramimonadales</taxon>
        <taxon>Pyramimonadaceae</taxon>
        <taxon>Cymbomonas</taxon>
    </lineage>
</organism>
<dbReference type="Proteomes" id="UP001190700">
    <property type="component" value="Unassembled WGS sequence"/>
</dbReference>
<gene>
    <name evidence="3" type="ORF">CYMTET_46977</name>
</gene>
<name>A0AAE0BV72_9CHLO</name>
<sequence>MRVEGESVLTTLINLPCRQPRKSRGTGRTPTMPRSQSKASARYTQNMKVAEQISTVLSQDWETRAEKLQAEYLVWRNDPGARKELSRGLAGFRTLVTSIAHICSTVKLFKRVGADRQSRRIQAVQLDPVMRERSHLLLIAELFHKLSYFKDMTAIQQENLAQTVLFRRHVKRDILFQAGDSADHFFVIISGQVLLTRQDSKKTLHVAGEFYA</sequence>